<gene>
    <name evidence="1" type="primary">Dgri\GH23059</name>
    <name evidence="1" type="ORF">Dgri_GH23059</name>
</gene>
<dbReference type="Pfam" id="PF00612">
    <property type="entry name" value="IQ"/>
    <property type="match status" value="2"/>
</dbReference>
<accession>B4JWK2</accession>
<dbReference type="InParanoid" id="B4JWK2"/>
<dbReference type="InterPro" id="IPR027417">
    <property type="entry name" value="P-loop_NTPase"/>
</dbReference>
<evidence type="ECO:0000313" key="1">
    <source>
        <dbReference type="EMBL" id="EDV98340.1"/>
    </source>
</evidence>
<dbReference type="PROSITE" id="PS50096">
    <property type="entry name" value="IQ"/>
    <property type="match status" value="2"/>
</dbReference>
<dbReference type="Proteomes" id="UP000001070">
    <property type="component" value="Unassembled WGS sequence"/>
</dbReference>
<organism evidence="2">
    <name type="scientific">Drosophila grimshawi</name>
    <name type="common">Hawaiian fruit fly</name>
    <name type="synonym">Idiomyia grimshawi</name>
    <dbReference type="NCBI Taxonomy" id="7222"/>
    <lineage>
        <taxon>Eukaryota</taxon>
        <taxon>Metazoa</taxon>
        <taxon>Ecdysozoa</taxon>
        <taxon>Arthropoda</taxon>
        <taxon>Hexapoda</taxon>
        <taxon>Insecta</taxon>
        <taxon>Pterygota</taxon>
        <taxon>Neoptera</taxon>
        <taxon>Endopterygota</taxon>
        <taxon>Diptera</taxon>
        <taxon>Brachycera</taxon>
        <taxon>Muscomorpha</taxon>
        <taxon>Ephydroidea</taxon>
        <taxon>Drosophilidae</taxon>
        <taxon>Drosophila</taxon>
        <taxon>Hawaiian Drosophila</taxon>
    </lineage>
</organism>
<keyword evidence="2" id="KW-1185">Reference proteome</keyword>
<protein>
    <submittedName>
        <fullName evidence="1">GH23059</fullName>
    </submittedName>
</protein>
<dbReference type="PhylomeDB" id="B4JWK2"/>
<dbReference type="SUPFAM" id="SSF52540">
    <property type="entry name" value="P-loop containing nucleoside triphosphate hydrolases"/>
    <property type="match status" value="1"/>
</dbReference>
<dbReference type="OrthoDB" id="190375at2759"/>
<proteinExistence type="predicted"/>
<dbReference type="OMA" id="CTCYCRI"/>
<dbReference type="InterPro" id="IPR000048">
    <property type="entry name" value="IQ_motif_EF-hand-BS"/>
</dbReference>
<dbReference type="AlphaFoldDB" id="B4JWK2"/>
<dbReference type="Gene3D" id="1.20.5.190">
    <property type="match status" value="2"/>
</dbReference>
<dbReference type="STRING" id="7222.B4JWK2"/>
<name>B4JWK2_DROGR</name>
<sequence length="329" mass="39782">MIASLDQTQNNNLIELQCISLLIQDYKLFKAARLIQRSFLIWRKRRQMEKRWEAAITIQRWWRGYWVRKNFMLYVEQKLQTAIFAHYNKAATKIQALFRGWWVRHTIEDWGARRRLQKCAAEDLLHCVAYKLHHMLRTYSIPGVYSLANSHCLSRVEKLLSSLRYRFYNAVVHKNMLFHQDKIKSQRQQFTNAAYYTKVPYPDIFCKDHCLQFMNKTRDLDKRMYQIIAAYDESMRDERKTHTKQTLSTKEIKRRKRINKILHRKERKKLDFCGDVIASMRRWDIWNDKKLTIEKDIFRSPEKLEHFLKDAIDILSALTNCHCTMPALL</sequence>
<dbReference type="HOGENOM" id="CLU_059449_0_0_1"/>
<evidence type="ECO:0000313" key="2">
    <source>
        <dbReference type="Proteomes" id="UP000001070"/>
    </source>
</evidence>
<dbReference type="EMBL" id="CH916375">
    <property type="protein sequence ID" value="EDV98340.1"/>
    <property type="molecule type" value="Genomic_DNA"/>
</dbReference>
<dbReference type="eggNOG" id="ENOG502QS0S">
    <property type="taxonomic scope" value="Eukaryota"/>
</dbReference>
<dbReference type="SMART" id="SM00015">
    <property type="entry name" value="IQ"/>
    <property type="match status" value="2"/>
</dbReference>
<reference evidence="1 2" key="1">
    <citation type="journal article" date="2007" name="Nature">
        <title>Evolution of genes and genomes on the Drosophila phylogeny.</title>
        <authorList>
            <consortium name="Drosophila 12 Genomes Consortium"/>
            <person name="Clark A.G."/>
            <person name="Eisen M.B."/>
            <person name="Smith D.R."/>
            <person name="Bergman C.M."/>
            <person name="Oliver B."/>
            <person name="Markow T.A."/>
            <person name="Kaufman T.C."/>
            <person name="Kellis M."/>
            <person name="Gelbart W."/>
            <person name="Iyer V.N."/>
            <person name="Pollard D.A."/>
            <person name="Sackton T.B."/>
            <person name="Larracuente A.M."/>
            <person name="Singh N.D."/>
            <person name="Abad J.P."/>
            <person name="Abt D.N."/>
            <person name="Adryan B."/>
            <person name="Aguade M."/>
            <person name="Akashi H."/>
            <person name="Anderson W.W."/>
            <person name="Aquadro C.F."/>
            <person name="Ardell D.H."/>
            <person name="Arguello R."/>
            <person name="Artieri C.G."/>
            <person name="Barbash D.A."/>
            <person name="Barker D."/>
            <person name="Barsanti P."/>
            <person name="Batterham P."/>
            <person name="Batzoglou S."/>
            <person name="Begun D."/>
            <person name="Bhutkar A."/>
            <person name="Blanco E."/>
            <person name="Bosak S.A."/>
            <person name="Bradley R.K."/>
            <person name="Brand A.D."/>
            <person name="Brent M.R."/>
            <person name="Brooks A.N."/>
            <person name="Brown R.H."/>
            <person name="Butlin R.K."/>
            <person name="Caggese C."/>
            <person name="Calvi B.R."/>
            <person name="Bernardo de Carvalho A."/>
            <person name="Caspi A."/>
            <person name="Castrezana S."/>
            <person name="Celniker S.E."/>
            <person name="Chang J.L."/>
            <person name="Chapple C."/>
            <person name="Chatterji S."/>
            <person name="Chinwalla A."/>
            <person name="Civetta A."/>
            <person name="Clifton S.W."/>
            <person name="Comeron J.M."/>
            <person name="Costello J.C."/>
            <person name="Coyne J.A."/>
            <person name="Daub J."/>
            <person name="David R.G."/>
            <person name="Delcher A.L."/>
            <person name="Delehaunty K."/>
            <person name="Do C.B."/>
            <person name="Ebling H."/>
            <person name="Edwards K."/>
            <person name="Eickbush T."/>
            <person name="Evans J.D."/>
            <person name="Filipski A."/>
            <person name="Findeiss S."/>
            <person name="Freyhult E."/>
            <person name="Fulton L."/>
            <person name="Fulton R."/>
            <person name="Garcia A.C."/>
            <person name="Gardiner A."/>
            <person name="Garfield D.A."/>
            <person name="Garvin B.E."/>
            <person name="Gibson G."/>
            <person name="Gilbert D."/>
            <person name="Gnerre S."/>
            <person name="Godfrey J."/>
            <person name="Good R."/>
            <person name="Gotea V."/>
            <person name="Gravely B."/>
            <person name="Greenberg A.J."/>
            <person name="Griffiths-Jones S."/>
            <person name="Gross S."/>
            <person name="Guigo R."/>
            <person name="Gustafson E.A."/>
            <person name="Haerty W."/>
            <person name="Hahn M.W."/>
            <person name="Halligan D.L."/>
            <person name="Halpern A.L."/>
            <person name="Halter G.M."/>
            <person name="Han M.V."/>
            <person name="Heger A."/>
            <person name="Hillier L."/>
            <person name="Hinrichs A.S."/>
            <person name="Holmes I."/>
            <person name="Hoskins R.A."/>
            <person name="Hubisz M.J."/>
            <person name="Hultmark D."/>
            <person name="Huntley M.A."/>
            <person name="Jaffe D.B."/>
            <person name="Jagadeeshan S."/>
            <person name="Jeck W.R."/>
            <person name="Johnson J."/>
            <person name="Jones C.D."/>
            <person name="Jordan W.C."/>
            <person name="Karpen G.H."/>
            <person name="Kataoka E."/>
            <person name="Keightley P.D."/>
            <person name="Kheradpour P."/>
            <person name="Kirkness E.F."/>
            <person name="Koerich L.B."/>
            <person name="Kristiansen K."/>
            <person name="Kudrna D."/>
            <person name="Kulathinal R.J."/>
            <person name="Kumar S."/>
            <person name="Kwok R."/>
            <person name="Lander E."/>
            <person name="Langley C.H."/>
            <person name="Lapoint R."/>
            <person name="Lazzaro B.P."/>
            <person name="Lee S.J."/>
            <person name="Levesque L."/>
            <person name="Li R."/>
            <person name="Lin C.F."/>
            <person name="Lin M.F."/>
            <person name="Lindblad-Toh K."/>
            <person name="Llopart A."/>
            <person name="Long M."/>
            <person name="Low L."/>
            <person name="Lozovsky E."/>
            <person name="Lu J."/>
            <person name="Luo M."/>
            <person name="Machado C.A."/>
            <person name="Makalowski W."/>
            <person name="Marzo M."/>
            <person name="Matsuda M."/>
            <person name="Matzkin L."/>
            <person name="McAllister B."/>
            <person name="McBride C.S."/>
            <person name="McKernan B."/>
            <person name="McKernan K."/>
            <person name="Mendez-Lago M."/>
            <person name="Minx P."/>
            <person name="Mollenhauer M.U."/>
            <person name="Montooth K."/>
            <person name="Mount S.M."/>
            <person name="Mu X."/>
            <person name="Myers E."/>
            <person name="Negre B."/>
            <person name="Newfeld S."/>
            <person name="Nielsen R."/>
            <person name="Noor M.A."/>
            <person name="O'Grady P."/>
            <person name="Pachter L."/>
            <person name="Papaceit M."/>
            <person name="Parisi M.J."/>
            <person name="Parisi M."/>
            <person name="Parts L."/>
            <person name="Pedersen J.S."/>
            <person name="Pesole G."/>
            <person name="Phillippy A.M."/>
            <person name="Ponting C.P."/>
            <person name="Pop M."/>
            <person name="Porcelli D."/>
            <person name="Powell J.R."/>
            <person name="Prohaska S."/>
            <person name="Pruitt K."/>
            <person name="Puig M."/>
            <person name="Quesneville H."/>
            <person name="Ram K.R."/>
            <person name="Rand D."/>
            <person name="Rasmussen M.D."/>
            <person name="Reed L.K."/>
            <person name="Reenan R."/>
            <person name="Reily A."/>
            <person name="Remington K.A."/>
            <person name="Rieger T.T."/>
            <person name="Ritchie M.G."/>
            <person name="Robin C."/>
            <person name="Rogers Y.H."/>
            <person name="Rohde C."/>
            <person name="Rozas J."/>
            <person name="Rubenfield M.J."/>
            <person name="Ruiz A."/>
            <person name="Russo S."/>
            <person name="Salzberg S.L."/>
            <person name="Sanchez-Gracia A."/>
            <person name="Saranga D.J."/>
            <person name="Sato H."/>
            <person name="Schaeffer S.W."/>
            <person name="Schatz M.C."/>
            <person name="Schlenke T."/>
            <person name="Schwartz R."/>
            <person name="Segarra C."/>
            <person name="Singh R.S."/>
            <person name="Sirot L."/>
            <person name="Sirota M."/>
            <person name="Sisneros N.B."/>
            <person name="Smith C.D."/>
            <person name="Smith T.F."/>
            <person name="Spieth J."/>
            <person name="Stage D.E."/>
            <person name="Stark A."/>
            <person name="Stephan W."/>
            <person name="Strausberg R.L."/>
            <person name="Strempel S."/>
            <person name="Sturgill D."/>
            <person name="Sutton G."/>
            <person name="Sutton G.G."/>
            <person name="Tao W."/>
            <person name="Teichmann S."/>
            <person name="Tobari Y.N."/>
            <person name="Tomimura Y."/>
            <person name="Tsolas J.M."/>
            <person name="Valente V.L."/>
            <person name="Venter E."/>
            <person name="Venter J.C."/>
            <person name="Vicario S."/>
            <person name="Vieira F.G."/>
            <person name="Vilella A.J."/>
            <person name="Villasante A."/>
            <person name="Walenz B."/>
            <person name="Wang J."/>
            <person name="Wasserman M."/>
            <person name="Watts T."/>
            <person name="Wilson D."/>
            <person name="Wilson R.K."/>
            <person name="Wing R.A."/>
            <person name="Wolfner M.F."/>
            <person name="Wong A."/>
            <person name="Wong G.K."/>
            <person name="Wu C.I."/>
            <person name="Wu G."/>
            <person name="Yamamoto D."/>
            <person name="Yang H.P."/>
            <person name="Yang S.P."/>
            <person name="Yorke J.A."/>
            <person name="Yoshida K."/>
            <person name="Zdobnov E."/>
            <person name="Zhang P."/>
            <person name="Zhang Y."/>
            <person name="Zimin A.V."/>
            <person name="Baldwin J."/>
            <person name="Abdouelleil A."/>
            <person name="Abdulkadir J."/>
            <person name="Abebe A."/>
            <person name="Abera B."/>
            <person name="Abreu J."/>
            <person name="Acer S.C."/>
            <person name="Aftuck L."/>
            <person name="Alexander A."/>
            <person name="An P."/>
            <person name="Anderson E."/>
            <person name="Anderson S."/>
            <person name="Arachi H."/>
            <person name="Azer M."/>
            <person name="Bachantsang P."/>
            <person name="Barry A."/>
            <person name="Bayul T."/>
            <person name="Berlin A."/>
            <person name="Bessette D."/>
            <person name="Bloom T."/>
            <person name="Blye J."/>
            <person name="Boguslavskiy L."/>
            <person name="Bonnet C."/>
            <person name="Boukhgalter B."/>
            <person name="Bourzgui I."/>
            <person name="Brown A."/>
            <person name="Cahill P."/>
            <person name="Channer S."/>
            <person name="Cheshatsang Y."/>
            <person name="Chuda L."/>
            <person name="Citroen M."/>
            <person name="Collymore A."/>
            <person name="Cooke P."/>
            <person name="Costello M."/>
            <person name="D'Aco K."/>
            <person name="Daza R."/>
            <person name="De Haan G."/>
            <person name="DeGray S."/>
            <person name="DeMaso C."/>
            <person name="Dhargay N."/>
            <person name="Dooley K."/>
            <person name="Dooley E."/>
            <person name="Doricent M."/>
            <person name="Dorje P."/>
            <person name="Dorjee K."/>
            <person name="Dupes A."/>
            <person name="Elong R."/>
            <person name="Falk J."/>
            <person name="Farina A."/>
            <person name="Faro S."/>
            <person name="Ferguson D."/>
            <person name="Fisher S."/>
            <person name="Foley C.D."/>
            <person name="Franke A."/>
            <person name="Friedrich D."/>
            <person name="Gadbois L."/>
            <person name="Gearin G."/>
            <person name="Gearin C.R."/>
            <person name="Giannoukos G."/>
            <person name="Goode T."/>
            <person name="Graham J."/>
            <person name="Grandbois E."/>
            <person name="Grewal S."/>
            <person name="Gyaltsen K."/>
            <person name="Hafez N."/>
            <person name="Hagos B."/>
            <person name="Hall J."/>
            <person name="Henson C."/>
            <person name="Hollinger A."/>
            <person name="Honan T."/>
            <person name="Huard M.D."/>
            <person name="Hughes L."/>
            <person name="Hurhula B."/>
            <person name="Husby M.E."/>
            <person name="Kamat A."/>
            <person name="Kanga B."/>
            <person name="Kashin S."/>
            <person name="Khazanovich D."/>
            <person name="Kisner P."/>
            <person name="Lance K."/>
            <person name="Lara M."/>
            <person name="Lee W."/>
            <person name="Lennon N."/>
            <person name="Letendre F."/>
            <person name="LeVine R."/>
            <person name="Lipovsky A."/>
            <person name="Liu X."/>
            <person name="Liu J."/>
            <person name="Liu S."/>
            <person name="Lokyitsang T."/>
            <person name="Lokyitsang Y."/>
            <person name="Lubonja R."/>
            <person name="Lui A."/>
            <person name="MacDonald P."/>
            <person name="Magnisalis V."/>
            <person name="Maru K."/>
            <person name="Matthews C."/>
            <person name="McCusker W."/>
            <person name="McDonough S."/>
            <person name="Mehta T."/>
            <person name="Meldrim J."/>
            <person name="Meneus L."/>
            <person name="Mihai O."/>
            <person name="Mihalev A."/>
            <person name="Mihova T."/>
            <person name="Mittelman R."/>
            <person name="Mlenga V."/>
            <person name="Montmayeur A."/>
            <person name="Mulrain L."/>
            <person name="Navidi A."/>
            <person name="Naylor J."/>
            <person name="Negash T."/>
            <person name="Nguyen T."/>
            <person name="Nguyen N."/>
            <person name="Nicol R."/>
            <person name="Norbu C."/>
            <person name="Norbu N."/>
            <person name="Novod N."/>
            <person name="O'Neill B."/>
            <person name="Osman S."/>
            <person name="Markiewicz E."/>
            <person name="Oyono O.L."/>
            <person name="Patti C."/>
            <person name="Phunkhang P."/>
            <person name="Pierre F."/>
            <person name="Priest M."/>
            <person name="Raghuraman S."/>
            <person name="Rege F."/>
            <person name="Reyes R."/>
            <person name="Rise C."/>
            <person name="Rogov P."/>
            <person name="Ross K."/>
            <person name="Ryan E."/>
            <person name="Settipalli S."/>
            <person name="Shea T."/>
            <person name="Sherpa N."/>
            <person name="Shi L."/>
            <person name="Shih D."/>
            <person name="Sparrow T."/>
            <person name="Spaulding J."/>
            <person name="Stalker J."/>
            <person name="Stange-Thomann N."/>
            <person name="Stavropoulos S."/>
            <person name="Stone C."/>
            <person name="Strader C."/>
            <person name="Tesfaye S."/>
            <person name="Thomson T."/>
            <person name="Thoulutsang Y."/>
            <person name="Thoulutsang D."/>
            <person name="Topham K."/>
            <person name="Topping I."/>
            <person name="Tsamla T."/>
            <person name="Vassiliev H."/>
            <person name="Vo A."/>
            <person name="Wangchuk T."/>
            <person name="Wangdi T."/>
            <person name="Weiand M."/>
            <person name="Wilkinson J."/>
            <person name="Wilson A."/>
            <person name="Yadav S."/>
            <person name="Young G."/>
            <person name="Yu Q."/>
            <person name="Zembek L."/>
            <person name="Zhong D."/>
            <person name="Zimmer A."/>
            <person name="Zwirko Z."/>
            <person name="Jaffe D.B."/>
            <person name="Alvarez P."/>
            <person name="Brockman W."/>
            <person name="Butler J."/>
            <person name="Chin C."/>
            <person name="Gnerre S."/>
            <person name="Grabherr M."/>
            <person name="Kleber M."/>
            <person name="Mauceli E."/>
            <person name="MacCallum I."/>
        </authorList>
    </citation>
    <scope>NUCLEOTIDE SEQUENCE [LARGE SCALE GENOMIC DNA]</scope>
    <source>
        <strain evidence="2">Tucson 15287-2541.00</strain>
    </source>
</reference>